<sequence>MDAKGATTARGETAISRFCAKNPNTELHTVKATTTAPTPTPNNSQIVACNPTPAPPEECIVLLYTASPPLELCAGPPCGQPYCPAPIHAVAPMSILLLHAVILLTCVKPSPRVVTICVVPFLACDHLLPVPSSFNNGELLL</sequence>
<reference evidence="1 2" key="1">
    <citation type="journal article" date="2012" name="Plant Cell">
        <title>Genome comparison of barley and maize smut fungi reveals targeted loss of RNA silencing components and species-specific presence of transposable elements.</title>
        <authorList>
            <person name="Laurie J.D."/>
            <person name="Ali S."/>
            <person name="Linning R."/>
            <person name="Mannhaupt G."/>
            <person name="Wong P."/>
            <person name="Gueldener U."/>
            <person name="Muensterkoetter M."/>
            <person name="Moore R."/>
            <person name="Kahmann R."/>
            <person name="Bakkeren G."/>
            <person name="Schirawski J."/>
        </authorList>
    </citation>
    <scope>NUCLEOTIDE SEQUENCE [LARGE SCALE GENOMIC DNA]</scope>
    <source>
        <strain evidence="2">Uh4875-4</strain>
    </source>
</reference>
<comment type="caution">
    <text evidence="1">The sequence shown here is derived from an EMBL/GenBank/DDBJ whole genome shotgun (WGS) entry which is preliminary data.</text>
</comment>
<protein>
    <submittedName>
        <fullName evidence="1">Uncharacterized protein</fullName>
    </submittedName>
</protein>
<organism evidence="1 2">
    <name type="scientific">Ustilago hordei</name>
    <name type="common">Barley covered smut fungus</name>
    <dbReference type="NCBI Taxonomy" id="120017"/>
    <lineage>
        <taxon>Eukaryota</taxon>
        <taxon>Fungi</taxon>
        <taxon>Dikarya</taxon>
        <taxon>Basidiomycota</taxon>
        <taxon>Ustilaginomycotina</taxon>
        <taxon>Ustilaginomycetes</taxon>
        <taxon>Ustilaginales</taxon>
        <taxon>Ustilaginaceae</taxon>
        <taxon>Ustilago</taxon>
    </lineage>
</organism>
<dbReference type="EMBL" id="CAGI01000157">
    <property type="protein sequence ID" value="CCF50637.1"/>
    <property type="molecule type" value="Genomic_DNA"/>
</dbReference>
<evidence type="ECO:0000313" key="2">
    <source>
        <dbReference type="Proteomes" id="UP000006174"/>
    </source>
</evidence>
<evidence type="ECO:0000313" key="1">
    <source>
        <dbReference type="EMBL" id="CCF50637.1"/>
    </source>
</evidence>
<dbReference type="HOGENOM" id="CLU_1826743_0_0_1"/>
<accession>I2FUP4</accession>
<proteinExistence type="predicted"/>
<dbReference type="Proteomes" id="UP000006174">
    <property type="component" value="Unassembled WGS sequence"/>
</dbReference>
<gene>
    <name evidence="1" type="ORF">UHOR_14538</name>
</gene>
<dbReference type="AlphaFoldDB" id="I2FUP4"/>
<keyword evidence="2" id="KW-1185">Reference proteome</keyword>
<name>I2FUP4_USTHO</name>